<evidence type="ECO:0008006" key="2">
    <source>
        <dbReference type="Google" id="ProtNLM"/>
    </source>
</evidence>
<sequence>MKAAVVRAFGEPLVIHESRPLASVDDSIDEVLPGEAEARIVVGLGAGR</sequence>
<protein>
    <recommendedName>
        <fullName evidence="2">Alcohol dehydrogenase</fullName>
    </recommendedName>
</protein>
<dbReference type="EMBL" id="CP109546">
    <property type="protein sequence ID" value="WTZ13394.1"/>
    <property type="molecule type" value="Genomic_DNA"/>
</dbReference>
<reference evidence="1" key="1">
    <citation type="submission" date="2022-10" db="EMBL/GenBank/DDBJ databases">
        <title>The complete genomes of actinobacterial strains from the NBC collection.</title>
        <authorList>
            <person name="Joergensen T.S."/>
            <person name="Alvarez Arevalo M."/>
            <person name="Sterndorff E.B."/>
            <person name="Faurdal D."/>
            <person name="Vuksanovic O."/>
            <person name="Mourched A.-S."/>
            <person name="Charusanti P."/>
            <person name="Shaw S."/>
            <person name="Blin K."/>
            <person name="Weber T."/>
        </authorList>
    </citation>
    <scope>NUCLEOTIDE SEQUENCE</scope>
    <source>
        <strain evidence="1">NBC_01393</strain>
    </source>
</reference>
<proteinExistence type="predicted"/>
<gene>
    <name evidence="1" type="ORF">OG699_38760</name>
</gene>
<name>A0AAU3IAE5_9ACTN</name>
<organism evidence="1">
    <name type="scientific">Streptomyces sp. NBC_01393</name>
    <dbReference type="NCBI Taxonomy" id="2903851"/>
    <lineage>
        <taxon>Bacteria</taxon>
        <taxon>Bacillati</taxon>
        <taxon>Actinomycetota</taxon>
        <taxon>Actinomycetes</taxon>
        <taxon>Kitasatosporales</taxon>
        <taxon>Streptomycetaceae</taxon>
        <taxon>Streptomyces</taxon>
    </lineage>
</organism>
<accession>A0AAU3IAE5</accession>
<dbReference type="AlphaFoldDB" id="A0AAU3IAE5"/>
<evidence type="ECO:0000313" key="1">
    <source>
        <dbReference type="EMBL" id="WTZ13394.1"/>
    </source>
</evidence>